<name>A0ABD1EFF4_HYPHA</name>
<dbReference type="EMBL" id="JBDJPC010000008">
    <property type="protein sequence ID" value="KAL1492409.1"/>
    <property type="molecule type" value="Genomic_DNA"/>
</dbReference>
<comment type="caution">
    <text evidence="1">The sequence shown here is derived from an EMBL/GenBank/DDBJ whole genome shotgun (WGS) entry which is preliminary data.</text>
</comment>
<proteinExistence type="predicted"/>
<organism evidence="1 2">
    <name type="scientific">Hypothenemus hampei</name>
    <name type="common">Coffee berry borer</name>
    <dbReference type="NCBI Taxonomy" id="57062"/>
    <lineage>
        <taxon>Eukaryota</taxon>
        <taxon>Metazoa</taxon>
        <taxon>Ecdysozoa</taxon>
        <taxon>Arthropoda</taxon>
        <taxon>Hexapoda</taxon>
        <taxon>Insecta</taxon>
        <taxon>Pterygota</taxon>
        <taxon>Neoptera</taxon>
        <taxon>Endopterygota</taxon>
        <taxon>Coleoptera</taxon>
        <taxon>Polyphaga</taxon>
        <taxon>Cucujiformia</taxon>
        <taxon>Curculionidae</taxon>
        <taxon>Scolytinae</taxon>
        <taxon>Hypothenemus</taxon>
    </lineage>
</organism>
<reference evidence="1 2" key="1">
    <citation type="submission" date="2024-05" db="EMBL/GenBank/DDBJ databases">
        <title>Genetic variation in Jamaican populations of the coffee berry borer (Hypothenemus hampei).</title>
        <authorList>
            <person name="Errbii M."/>
            <person name="Myrie A."/>
        </authorList>
    </citation>
    <scope>NUCLEOTIDE SEQUENCE [LARGE SCALE GENOMIC DNA]</scope>
    <source>
        <strain evidence="1">JA-Hopewell-2020-01-JO</strain>
        <tissue evidence="1">Whole body</tissue>
    </source>
</reference>
<evidence type="ECO:0000313" key="2">
    <source>
        <dbReference type="Proteomes" id="UP001566132"/>
    </source>
</evidence>
<evidence type="ECO:0000313" key="1">
    <source>
        <dbReference type="EMBL" id="KAL1492409.1"/>
    </source>
</evidence>
<keyword evidence="2" id="KW-1185">Reference proteome</keyword>
<protein>
    <submittedName>
        <fullName evidence="1">Uncharacterized protein</fullName>
    </submittedName>
</protein>
<sequence>MLLAELYIRLLDSVKEDLRHYIREHPFCSAYDIENFFDAMGCPFLSFGLGPIETVLLAIPDVLYIEGLGYVIIPSDGFMDDDDENVQTADDDDLSGFTDIELDELSELEDM</sequence>
<accession>A0ABD1EFF4</accession>
<dbReference type="Proteomes" id="UP001566132">
    <property type="component" value="Unassembled WGS sequence"/>
</dbReference>
<dbReference type="AlphaFoldDB" id="A0ABD1EFF4"/>
<gene>
    <name evidence="1" type="ORF">ABEB36_010661</name>
</gene>